<dbReference type="InterPro" id="IPR010031">
    <property type="entry name" value="FAD_lactone_oxidase-like"/>
</dbReference>
<evidence type="ECO:0000259" key="3">
    <source>
        <dbReference type="PROSITE" id="PS51387"/>
    </source>
</evidence>
<feature type="region of interest" description="Disordered" evidence="2">
    <location>
        <begin position="232"/>
        <end position="257"/>
    </location>
</feature>
<dbReference type="Pfam" id="PF01565">
    <property type="entry name" value="FAD_binding_4"/>
    <property type="match status" value="1"/>
</dbReference>
<evidence type="ECO:0000313" key="4">
    <source>
        <dbReference type="EMBL" id="MDH2393707.1"/>
    </source>
</evidence>
<comment type="caution">
    <text evidence="4">The sequence shown here is derived from an EMBL/GenBank/DDBJ whole genome shotgun (WGS) entry which is preliminary data.</text>
</comment>
<organism evidence="4 5">
    <name type="scientific">Streptomyces chengmaiensis</name>
    <dbReference type="NCBI Taxonomy" id="3040919"/>
    <lineage>
        <taxon>Bacteria</taxon>
        <taxon>Bacillati</taxon>
        <taxon>Actinomycetota</taxon>
        <taxon>Actinomycetes</taxon>
        <taxon>Kitasatosporales</taxon>
        <taxon>Streptomycetaceae</taxon>
        <taxon>Streptomyces</taxon>
    </lineage>
</organism>
<dbReference type="InterPro" id="IPR016167">
    <property type="entry name" value="FAD-bd_PCMH_sub1"/>
</dbReference>
<accession>A0ABT6HZF3</accession>
<dbReference type="PROSITE" id="PS51387">
    <property type="entry name" value="FAD_PCMH"/>
    <property type="match status" value="1"/>
</dbReference>
<evidence type="ECO:0000313" key="5">
    <source>
        <dbReference type="Proteomes" id="UP001223144"/>
    </source>
</evidence>
<dbReference type="PANTHER" id="PTHR43762:SF1">
    <property type="entry name" value="D-ARABINONO-1,4-LACTONE OXIDASE"/>
    <property type="match status" value="1"/>
</dbReference>
<reference evidence="4 5" key="1">
    <citation type="submission" date="2023-04" db="EMBL/GenBank/DDBJ databases">
        <title>Streptomyces chengmaiensis sp. nov. isolated from the stem of mangrove plant in Hainan.</title>
        <authorList>
            <person name="Huang X."/>
            <person name="Zhou S."/>
            <person name="Chu X."/>
            <person name="Xie Y."/>
            <person name="Lin Y."/>
        </authorList>
    </citation>
    <scope>NUCLEOTIDE SEQUENCE [LARGE SCALE GENOMIC DNA]</scope>
    <source>
        <strain evidence="4 5">HNM0663</strain>
    </source>
</reference>
<dbReference type="Gene3D" id="3.30.70.2530">
    <property type="match status" value="1"/>
</dbReference>
<gene>
    <name evidence="4" type="ORF">QCN29_34095</name>
</gene>
<dbReference type="InterPro" id="IPR016169">
    <property type="entry name" value="FAD-bd_PCMH_sub2"/>
</dbReference>
<dbReference type="RefSeq" id="WP_279933041.1">
    <property type="nucleotide sequence ID" value="NZ_JARWBG010000079.1"/>
</dbReference>
<dbReference type="InterPro" id="IPR007173">
    <property type="entry name" value="ALO_C"/>
</dbReference>
<keyword evidence="1" id="KW-0560">Oxidoreductase</keyword>
<dbReference type="Gene3D" id="1.10.45.10">
    <property type="entry name" value="Vanillyl-alcohol Oxidase, Chain A, domain 4"/>
    <property type="match status" value="1"/>
</dbReference>
<dbReference type="PIRSF" id="PIRSF000136">
    <property type="entry name" value="LGO_GLO"/>
    <property type="match status" value="1"/>
</dbReference>
<name>A0ABT6HZF3_9ACTN</name>
<protein>
    <submittedName>
        <fullName evidence="4">FAD-binding protein</fullName>
    </submittedName>
</protein>
<dbReference type="InterPro" id="IPR036318">
    <property type="entry name" value="FAD-bd_PCMH-like_sf"/>
</dbReference>
<sequence length="424" mass="45648">MTGTLSNWANSLTYGARRVHRPRTVDELRALVAGADRIRALGTRHSFSGVADTTGELVRLDGLPESMLLDPVAGSVTVSAGTHYAELAPYLHRAGYALGNMASLPHISVAGSVATGTHGSGDSQRCLAAAVSGLELVGPQGDLVRLRRDTHPDEFAGAVVALGVLGVVTRLTLDVEPSYQVAQTVCPDVSLDEVVADLDTVFGAAYSVSLFTDWRSGHGSVWLKRRTDRPDSGWGRGRGAAVPMHPVPGVDPGSSTEQLGVPGPWYRRLPHFRPELTPGAGEELQSEYFLPRSRAAAAFTAIRGLGDRIAPVLHIAEVRTVRGDDLWLSSAYGRDTITFHFTWRKDLPAVRPVIAAVEEQLMPLGARPHWAKLTETPAARITAGYPRAADFARLAEKHDPDGKFRSAFTDQLFTDLQSPMGVMR</sequence>
<dbReference type="InterPro" id="IPR016171">
    <property type="entry name" value="Vanillyl_alc_oxidase_C-sub2"/>
</dbReference>
<dbReference type="Pfam" id="PF04030">
    <property type="entry name" value="ALO"/>
    <property type="match status" value="1"/>
</dbReference>
<dbReference type="Proteomes" id="UP001223144">
    <property type="component" value="Unassembled WGS sequence"/>
</dbReference>
<dbReference type="PANTHER" id="PTHR43762">
    <property type="entry name" value="L-GULONOLACTONE OXIDASE"/>
    <property type="match status" value="1"/>
</dbReference>
<proteinExistence type="predicted"/>
<dbReference type="EMBL" id="JARWBG010000079">
    <property type="protein sequence ID" value="MDH2393707.1"/>
    <property type="molecule type" value="Genomic_DNA"/>
</dbReference>
<evidence type="ECO:0000256" key="2">
    <source>
        <dbReference type="SAM" id="MobiDB-lite"/>
    </source>
</evidence>
<dbReference type="Gene3D" id="3.30.465.10">
    <property type="match status" value="1"/>
</dbReference>
<dbReference type="InterPro" id="IPR006094">
    <property type="entry name" value="Oxid_FAD_bind_N"/>
</dbReference>
<dbReference type="Gene3D" id="3.30.70.2520">
    <property type="match status" value="1"/>
</dbReference>
<feature type="domain" description="FAD-binding PCMH-type" evidence="3">
    <location>
        <begin position="12"/>
        <end position="178"/>
    </location>
</feature>
<dbReference type="SUPFAM" id="SSF56176">
    <property type="entry name" value="FAD-binding/transporter-associated domain-like"/>
    <property type="match status" value="1"/>
</dbReference>
<evidence type="ECO:0000256" key="1">
    <source>
        <dbReference type="ARBA" id="ARBA00023002"/>
    </source>
</evidence>
<dbReference type="Gene3D" id="3.30.43.10">
    <property type="entry name" value="Uridine Diphospho-n-acetylenolpyruvylglucosamine Reductase, domain 2"/>
    <property type="match status" value="1"/>
</dbReference>
<keyword evidence="5" id="KW-1185">Reference proteome</keyword>
<dbReference type="InterPro" id="IPR016166">
    <property type="entry name" value="FAD-bd_PCMH"/>
</dbReference>